<gene>
    <name evidence="2" type="ORF">VE01_00590</name>
</gene>
<dbReference type="PANTHER" id="PTHR34693:SF3">
    <property type="match status" value="1"/>
</dbReference>
<feature type="compositionally biased region" description="Basic and acidic residues" evidence="1">
    <location>
        <begin position="31"/>
        <end position="43"/>
    </location>
</feature>
<reference evidence="3" key="2">
    <citation type="journal article" date="2018" name="Nat. Commun.">
        <title>Extreme sensitivity to ultraviolet light in the fungal pathogen causing white-nose syndrome of bats.</title>
        <authorList>
            <person name="Palmer J.M."/>
            <person name="Drees K.P."/>
            <person name="Foster J.T."/>
            <person name="Lindner D.L."/>
        </authorList>
    </citation>
    <scope>NUCLEOTIDE SEQUENCE [LARGE SCALE GENOMIC DNA]</scope>
    <source>
        <strain evidence="3">UAMH 10579</strain>
    </source>
</reference>
<dbReference type="GeneID" id="28833976"/>
<feature type="region of interest" description="Disordered" evidence="1">
    <location>
        <begin position="1"/>
        <end position="108"/>
    </location>
</feature>
<evidence type="ECO:0000313" key="2">
    <source>
        <dbReference type="EMBL" id="OBU01335.1"/>
    </source>
</evidence>
<dbReference type="RefSeq" id="XP_018135067.1">
    <property type="nucleotide sequence ID" value="XM_018270118.2"/>
</dbReference>
<accession>A0A2P2SYI1</accession>
<sequence>MSERKSIESISHGRGGAGNIGADDTPYADGEIVREGVAGDHGDGPYSSGRGGVANIGSPGLAAAKRNDKEVIPAEALRDEEDTNHHVGRGGQGNVHVAKEGGKAHPTGLADKLKAKLFGKKVKGETA</sequence>
<dbReference type="InterPro" id="IPR022024">
    <property type="entry name" value="DUF3602"/>
</dbReference>
<dbReference type="Pfam" id="PF12223">
    <property type="entry name" value="DUF3602"/>
    <property type="match status" value="1"/>
</dbReference>
<proteinExistence type="predicted"/>
<evidence type="ECO:0000256" key="1">
    <source>
        <dbReference type="SAM" id="MobiDB-lite"/>
    </source>
</evidence>
<protein>
    <submittedName>
        <fullName evidence="2">Uncharacterized protein</fullName>
    </submittedName>
</protein>
<dbReference type="EMBL" id="KV460206">
    <property type="protein sequence ID" value="OBU01335.1"/>
    <property type="molecule type" value="Genomic_DNA"/>
</dbReference>
<dbReference type="AlphaFoldDB" id="A0A2P2SYI1"/>
<dbReference type="PANTHER" id="PTHR34693">
    <property type="entry name" value="PROTEIN PAR32"/>
    <property type="match status" value="1"/>
</dbReference>
<keyword evidence="3" id="KW-1185">Reference proteome</keyword>
<name>A0A2P2SYI1_9PEZI</name>
<dbReference type="OrthoDB" id="2537432at2759"/>
<dbReference type="Proteomes" id="UP000091956">
    <property type="component" value="Unassembled WGS sequence"/>
</dbReference>
<dbReference type="InterPro" id="IPR053203">
    <property type="entry name" value="Cisplatin_resist-associated"/>
</dbReference>
<evidence type="ECO:0000313" key="3">
    <source>
        <dbReference type="Proteomes" id="UP000091956"/>
    </source>
</evidence>
<reference evidence="2 3" key="1">
    <citation type="submission" date="2016-03" db="EMBL/GenBank/DDBJ databases">
        <title>Comparative genomics of Pseudogymnoascus destructans, the fungus causing white-nose syndrome of bats.</title>
        <authorList>
            <person name="Palmer J.M."/>
            <person name="Drees K.P."/>
            <person name="Foster J.T."/>
            <person name="Lindner D.L."/>
        </authorList>
    </citation>
    <scope>NUCLEOTIDE SEQUENCE [LARGE SCALE GENOMIC DNA]</scope>
    <source>
        <strain evidence="2 3">UAMH 10579</strain>
    </source>
</reference>
<organism evidence="2 3">
    <name type="scientific">Pseudogymnoascus verrucosus</name>
    <dbReference type="NCBI Taxonomy" id="342668"/>
    <lineage>
        <taxon>Eukaryota</taxon>
        <taxon>Fungi</taxon>
        <taxon>Dikarya</taxon>
        <taxon>Ascomycota</taxon>
        <taxon>Pezizomycotina</taxon>
        <taxon>Leotiomycetes</taxon>
        <taxon>Thelebolales</taxon>
        <taxon>Thelebolaceae</taxon>
        <taxon>Pseudogymnoascus</taxon>
    </lineage>
</organism>